<dbReference type="Proteomes" id="UP000007148">
    <property type="component" value="Unassembled WGS sequence"/>
</dbReference>
<dbReference type="OrthoDB" id="3161344at2759"/>
<dbReference type="Pfam" id="PF12937">
    <property type="entry name" value="F-box-like"/>
    <property type="match status" value="1"/>
</dbReference>
<gene>
    <name evidence="3" type="ORF">PIIN_09400</name>
</gene>
<dbReference type="InterPro" id="IPR001810">
    <property type="entry name" value="F-box_dom"/>
</dbReference>
<dbReference type="InParanoid" id="G4TVS4"/>
<sequence length="480" mass="54614">MEHVNVSLDAPTEIQHKASQMNGCREEIEDLLIRLKAAESRWNSLRDDVAPYIQKADQKAAVATRSVKVSLNRLPDELLYDIFRRLRFHWNSNLGPLLLVNKRIHHFVMKTPSLWTRIGFHADFDLLYTRFPKQSYIEACIERSHGVGLDIEINVEVGTKEDFLKQAAVGAVLSLVDEPHNADIFSIFDNVDMDLNCSKYEEKCKELVQVIDMIIGINGCNMPLWRSLHLVLPYDYILHISVLERFIGYTPNLRELHLENTWLLDDDDDSQYIWEQVLPELSDLRSFGSDHCLPWAFSTLNPAMLKELNFSPKIPSNFDKLSLYQALQHLVIAWGGIDVPNDSTIFLPNLCTLSITGGFEYVIARLRLPTLNKFSVRSFKTCLSRSLPIAMAVEWYFTGNSDEADIEGGALQLLQGILSGLRGTKTVFLSGFTKEVLLNAIRPFKQSSSFSEELQMIELRQHPNAHGPPLLELGRSDLAD</sequence>
<dbReference type="EMBL" id="CAFZ01000446">
    <property type="protein sequence ID" value="CCA75417.1"/>
    <property type="molecule type" value="Genomic_DNA"/>
</dbReference>
<comment type="caution">
    <text evidence="3">The sequence shown here is derived from an EMBL/GenBank/DDBJ whole genome shotgun (WGS) entry which is preliminary data.</text>
</comment>
<evidence type="ECO:0000259" key="2">
    <source>
        <dbReference type="PROSITE" id="PS50181"/>
    </source>
</evidence>
<dbReference type="HOGENOM" id="CLU_577603_0_0_1"/>
<accession>G4TVS4</accession>
<keyword evidence="4" id="KW-1185">Reference proteome</keyword>
<dbReference type="PROSITE" id="PS50181">
    <property type="entry name" value="FBOX"/>
    <property type="match status" value="1"/>
</dbReference>
<keyword evidence="1" id="KW-0175">Coiled coil</keyword>
<evidence type="ECO:0000256" key="1">
    <source>
        <dbReference type="SAM" id="Coils"/>
    </source>
</evidence>
<proteinExistence type="predicted"/>
<feature type="coiled-coil region" evidence="1">
    <location>
        <begin position="21"/>
        <end position="48"/>
    </location>
</feature>
<reference evidence="3 4" key="1">
    <citation type="journal article" date="2011" name="PLoS Pathog.">
        <title>Endophytic Life Strategies Decoded by Genome and Transcriptome Analyses of the Mutualistic Root Symbiont Piriformospora indica.</title>
        <authorList>
            <person name="Zuccaro A."/>
            <person name="Lahrmann U."/>
            <person name="Guldener U."/>
            <person name="Langen G."/>
            <person name="Pfiffi S."/>
            <person name="Biedenkopf D."/>
            <person name="Wong P."/>
            <person name="Samans B."/>
            <person name="Grimm C."/>
            <person name="Basiewicz M."/>
            <person name="Murat C."/>
            <person name="Martin F."/>
            <person name="Kogel K.H."/>
        </authorList>
    </citation>
    <scope>NUCLEOTIDE SEQUENCE [LARGE SCALE GENOMIC DNA]</scope>
    <source>
        <strain evidence="3 4">DSM 11827</strain>
    </source>
</reference>
<evidence type="ECO:0000313" key="4">
    <source>
        <dbReference type="Proteomes" id="UP000007148"/>
    </source>
</evidence>
<dbReference type="AlphaFoldDB" id="G4TVS4"/>
<name>G4TVS4_SERID</name>
<feature type="domain" description="F-box" evidence="2">
    <location>
        <begin position="68"/>
        <end position="118"/>
    </location>
</feature>
<evidence type="ECO:0000313" key="3">
    <source>
        <dbReference type="EMBL" id="CCA75417.1"/>
    </source>
</evidence>
<organism evidence="3 4">
    <name type="scientific">Serendipita indica (strain DSM 11827)</name>
    <name type="common">Root endophyte fungus</name>
    <name type="synonym">Piriformospora indica</name>
    <dbReference type="NCBI Taxonomy" id="1109443"/>
    <lineage>
        <taxon>Eukaryota</taxon>
        <taxon>Fungi</taxon>
        <taxon>Dikarya</taxon>
        <taxon>Basidiomycota</taxon>
        <taxon>Agaricomycotina</taxon>
        <taxon>Agaricomycetes</taxon>
        <taxon>Sebacinales</taxon>
        <taxon>Serendipitaceae</taxon>
        <taxon>Serendipita</taxon>
    </lineage>
</organism>
<protein>
    <recommendedName>
        <fullName evidence="2">F-box domain-containing protein</fullName>
    </recommendedName>
</protein>
<dbReference type="Gene3D" id="1.20.1280.50">
    <property type="match status" value="1"/>
</dbReference>